<dbReference type="EMBL" id="JBDJPC010000009">
    <property type="protein sequence ID" value="KAL1491870.1"/>
    <property type="molecule type" value="Genomic_DNA"/>
</dbReference>
<accession>A0ABD1EBC9</accession>
<evidence type="ECO:0008006" key="4">
    <source>
        <dbReference type="Google" id="ProtNLM"/>
    </source>
</evidence>
<dbReference type="InterPro" id="IPR009622">
    <property type="entry name" value="NDUFAF4"/>
</dbReference>
<dbReference type="Pfam" id="PF06784">
    <property type="entry name" value="UPF0240"/>
    <property type="match status" value="1"/>
</dbReference>
<comment type="caution">
    <text evidence="2">The sequence shown here is derived from an EMBL/GenBank/DDBJ whole genome shotgun (WGS) entry which is preliminary data.</text>
</comment>
<evidence type="ECO:0000313" key="2">
    <source>
        <dbReference type="EMBL" id="KAL1491870.1"/>
    </source>
</evidence>
<organism evidence="2 3">
    <name type="scientific">Hypothenemus hampei</name>
    <name type="common">Coffee berry borer</name>
    <dbReference type="NCBI Taxonomy" id="57062"/>
    <lineage>
        <taxon>Eukaryota</taxon>
        <taxon>Metazoa</taxon>
        <taxon>Ecdysozoa</taxon>
        <taxon>Arthropoda</taxon>
        <taxon>Hexapoda</taxon>
        <taxon>Insecta</taxon>
        <taxon>Pterygota</taxon>
        <taxon>Neoptera</taxon>
        <taxon>Endopterygota</taxon>
        <taxon>Coleoptera</taxon>
        <taxon>Polyphaga</taxon>
        <taxon>Cucujiformia</taxon>
        <taxon>Curculionidae</taxon>
        <taxon>Scolytinae</taxon>
        <taxon>Hypothenemus</taxon>
    </lineage>
</organism>
<feature type="region of interest" description="Disordered" evidence="1">
    <location>
        <begin position="24"/>
        <end position="46"/>
    </location>
</feature>
<proteinExistence type="predicted"/>
<dbReference type="PANTHER" id="PTHR13338">
    <property type="entry name" value="UPF0240 PROTEIN"/>
    <property type="match status" value="1"/>
</dbReference>
<reference evidence="2 3" key="1">
    <citation type="submission" date="2024-05" db="EMBL/GenBank/DDBJ databases">
        <title>Genetic variation in Jamaican populations of the coffee berry borer (Hypothenemus hampei).</title>
        <authorList>
            <person name="Errbii M."/>
            <person name="Myrie A."/>
        </authorList>
    </citation>
    <scope>NUCLEOTIDE SEQUENCE [LARGE SCALE GENOMIC DNA]</scope>
    <source>
        <strain evidence="2">JA-Hopewell-2020-01-JO</strain>
        <tissue evidence="2">Whole body</tissue>
    </source>
</reference>
<keyword evidence="3" id="KW-1185">Reference proteome</keyword>
<protein>
    <recommendedName>
        <fullName evidence="4">NDUFAF4-like protein</fullName>
    </recommendedName>
</protein>
<dbReference type="AlphaFoldDB" id="A0ABD1EBC9"/>
<dbReference type="Proteomes" id="UP001566132">
    <property type="component" value="Unassembled WGS sequence"/>
</dbReference>
<evidence type="ECO:0000313" key="3">
    <source>
        <dbReference type="Proteomes" id="UP001566132"/>
    </source>
</evidence>
<gene>
    <name evidence="2" type="ORF">ABEB36_012399</name>
</gene>
<name>A0ABD1EBC9_HYPHA</name>
<sequence length="207" mass="23983">MGRAISKIKNPLRDFNLENRAHKLISKPDKQAAPKHPKDQEDLNRIKKEYNASFQESLKKNETLDKHLKDVFVVSHDKPIDEFMPKIESKRPLPQDRSQKIDFLFGHKEPDNIPLGKTTLRKALLFISKHQEDPKNYSAEVIAHEHNLPLKLVNNILEYYKVFQVYVPEVQSTTKATFAGPSRKPAFQFKDEPKVLPSKFKKGNDDT</sequence>
<evidence type="ECO:0000256" key="1">
    <source>
        <dbReference type="SAM" id="MobiDB-lite"/>
    </source>
</evidence>
<dbReference type="PANTHER" id="PTHR13338:SF4">
    <property type="entry name" value="NADH DEHYDROGENASE [UBIQUINONE] 1 ALPHA SUBCOMPLEX ASSEMBLY FACTOR 4"/>
    <property type="match status" value="1"/>
</dbReference>